<evidence type="ECO:0000313" key="4">
    <source>
        <dbReference type="Proteomes" id="UP001153269"/>
    </source>
</evidence>
<evidence type="ECO:0000313" key="3">
    <source>
        <dbReference type="EMBL" id="CAB1427637.1"/>
    </source>
</evidence>
<proteinExistence type="predicted"/>
<comment type="caution">
    <text evidence="3">The sequence shown here is derived from an EMBL/GenBank/DDBJ whole genome shotgun (WGS) entry which is preliminary data.</text>
</comment>
<feature type="region of interest" description="Disordered" evidence="2">
    <location>
        <begin position="153"/>
        <end position="376"/>
    </location>
</feature>
<evidence type="ECO:0000256" key="2">
    <source>
        <dbReference type="SAM" id="MobiDB-lite"/>
    </source>
</evidence>
<organism evidence="3 4">
    <name type="scientific">Pleuronectes platessa</name>
    <name type="common">European plaice</name>
    <dbReference type="NCBI Taxonomy" id="8262"/>
    <lineage>
        <taxon>Eukaryota</taxon>
        <taxon>Metazoa</taxon>
        <taxon>Chordata</taxon>
        <taxon>Craniata</taxon>
        <taxon>Vertebrata</taxon>
        <taxon>Euteleostomi</taxon>
        <taxon>Actinopterygii</taxon>
        <taxon>Neopterygii</taxon>
        <taxon>Teleostei</taxon>
        <taxon>Neoteleostei</taxon>
        <taxon>Acanthomorphata</taxon>
        <taxon>Carangaria</taxon>
        <taxon>Pleuronectiformes</taxon>
        <taxon>Pleuronectoidei</taxon>
        <taxon>Pleuronectidae</taxon>
        <taxon>Pleuronectes</taxon>
    </lineage>
</organism>
<dbReference type="AlphaFoldDB" id="A0A9N7YI47"/>
<sequence length="407" mass="45955">MTTWNRLPRTYQDHLLQSRGEISIIRSKNFLGVEISPHIKKLQQDLQRMEAKYEVEKAEKEMLQIILKPITIGYKYLPYIEEMLEKSQFKEKAEILQLVVSQQRTIIDEKNQTILCLNKKITELEDRNKQLKQSASFPSPPAKTHPLDFDQEKVSDHEMVSESTDSSVDDSESLCFKPDVLGEESEVSDEEPEDSGEDSEISDEESEDSGEESEVSDEEQEVSDEEPEDSEEDSEVSDEEPEDSGEESEVSDEEPEDSEEDSEVSDEEPEDSGEESEVSDEEQEVSDEEPEDSEEDSEVSDEEPEDSGEESEVSDEEQEVSDEEPEDSDEDSEVSDEESEVSDEESDSGEESEVLDEESDSGEEPEVSVESELISPVTAVRAAHGEIARRLHTAARPPDMNGNLWSC</sequence>
<gene>
    <name evidence="3" type="ORF">PLEPLA_LOCUS15578</name>
</gene>
<dbReference type="Proteomes" id="UP001153269">
    <property type="component" value="Unassembled WGS sequence"/>
</dbReference>
<dbReference type="EMBL" id="CADEAL010000984">
    <property type="protein sequence ID" value="CAB1427637.1"/>
    <property type="molecule type" value="Genomic_DNA"/>
</dbReference>
<reference evidence="3" key="1">
    <citation type="submission" date="2020-03" db="EMBL/GenBank/DDBJ databases">
        <authorList>
            <person name="Weist P."/>
        </authorList>
    </citation>
    <scope>NUCLEOTIDE SEQUENCE</scope>
</reference>
<evidence type="ECO:0000256" key="1">
    <source>
        <dbReference type="SAM" id="Coils"/>
    </source>
</evidence>
<feature type="coiled-coil region" evidence="1">
    <location>
        <begin position="107"/>
        <end position="134"/>
    </location>
</feature>
<accession>A0A9N7YI47</accession>
<feature type="coiled-coil region" evidence="1">
    <location>
        <begin position="39"/>
        <end position="66"/>
    </location>
</feature>
<keyword evidence="4" id="KW-1185">Reference proteome</keyword>
<protein>
    <submittedName>
        <fullName evidence="3">Uncharacterized protein</fullName>
    </submittedName>
</protein>
<feature type="compositionally biased region" description="Acidic residues" evidence="2">
    <location>
        <begin position="181"/>
        <end position="369"/>
    </location>
</feature>
<name>A0A9N7YI47_PLEPL</name>
<keyword evidence="1" id="KW-0175">Coiled coil</keyword>